<feature type="region of interest" description="Disordered" evidence="6">
    <location>
        <begin position="373"/>
        <end position="408"/>
    </location>
</feature>
<name>A0A316A6W0_9ACTN</name>
<reference evidence="8 9" key="1">
    <citation type="submission" date="2018-03" db="EMBL/GenBank/DDBJ databases">
        <title>Genomic Encyclopedia of Archaeal and Bacterial Type Strains, Phase II (KMG-II): from individual species to whole genera.</title>
        <authorList>
            <person name="Goeker M."/>
        </authorList>
    </citation>
    <scope>NUCLEOTIDE SEQUENCE [LARGE SCALE GENOMIC DNA]</scope>
    <source>
        <strain evidence="8 9">DSM 44889</strain>
    </source>
</reference>
<dbReference type="SUPFAM" id="SSF51395">
    <property type="entry name" value="FMN-linked oxidoreductases"/>
    <property type="match status" value="1"/>
</dbReference>
<keyword evidence="3" id="KW-0288">FMN</keyword>
<protein>
    <submittedName>
        <fullName evidence="8">2,4-dienoyl-CoA reductase-like NADH-dependent reductase (Old Yellow Enzyme family)</fullName>
    </submittedName>
</protein>
<evidence type="ECO:0000259" key="7">
    <source>
        <dbReference type="Pfam" id="PF00724"/>
    </source>
</evidence>
<evidence type="ECO:0000256" key="4">
    <source>
        <dbReference type="ARBA" id="ARBA00022857"/>
    </source>
</evidence>
<feature type="compositionally biased region" description="Low complexity" evidence="6">
    <location>
        <begin position="382"/>
        <end position="392"/>
    </location>
</feature>
<proteinExistence type="predicted"/>
<sequence>MALLFSPFTLKGVTLRNRIVMSPMTMYRSVDGHANDFHVMHMGARAAGGFGLLFPEQIAITPDGRTTVHCGGLYDDSQIAGWKRTTDLVKAMGGVSAIQLGHTGRKGSAVAPWEGGHQISADHPEGWTCKAPSAVPHGADHPHPVDELTVEEIKGIHEAYAAAAVRAVEAGYEWIEMHYAHGYLGASFFSPIANQRTDSYGGSLENRVRFHTEALDAVRSVIPERIPLTMRLGADDLHPAGATMDEAVAAISLMKEHGLDMADVSAGFNTPEMDGTPLGQPMGFLSRALRVKREVGIPVGVSWNLGVPANAERAVSEGLDLVFLGRPALANPHWPVWAARELGHESPFDLVPEDYGWWLKNFRGHAPSIGWPEPSTIDLDASAESSAQSTAAGVPQQARHQSTATAAH</sequence>
<dbReference type="InterPro" id="IPR001155">
    <property type="entry name" value="OxRdtase_FMN_N"/>
</dbReference>
<feature type="domain" description="NADH:flavin oxidoreductase/NADH oxidase N-terminal" evidence="7">
    <location>
        <begin position="4"/>
        <end position="342"/>
    </location>
</feature>
<accession>A0A316A6W0</accession>
<keyword evidence="4" id="KW-0521">NADP</keyword>
<gene>
    <name evidence="8" type="ORF">BXY45_116104</name>
</gene>
<dbReference type="AlphaFoldDB" id="A0A316A6W0"/>
<keyword evidence="9" id="KW-1185">Reference proteome</keyword>
<dbReference type="PANTHER" id="PTHR43303:SF4">
    <property type="entry name" value="NADPH DEHYDROGENASE C23G7.10C-RELATED"/>
    <property type="match status" value="1"/>
</dbReference>
<evidence type="ECO:0000256" key="6">
    <source>
        <dbReference type="SAM" id="MobiDB-lite"/>
    </source>
</evidence>
<feature type="compositionally biased region" description="Polar residues" evidence="6">
    <location>
        <begin position="398"/>
        <end position="408"/>
    </location>
</feature>
<dbReference type="GO" id="GO:0010181">
    <property type="term" value="F:FMN binding"/>
    <property type="evidence" value="ECO:0007669"/>
    <property type="project" value="InterPro"/>
</dbReference>
<keyword evidence="5" id="KW-0560">Oxidoreductase</keyword>
<evidence type="ECO:0000256" key="5">
    <source>
        <dbReference type="ARBA" id="ARBA00023002"/>
    </source>
</evidence>
<dbReference type="InterPro" id="IPR044152">
    <property type="entry name" value="YqjM-like"/>
</dbReference>
<dbReference type="OrthoDB" id="3169239at2"/>
<dbReference type="Proteomes" id="UP000245469">
    <property type="component" value="Unassembled WGS sequence"/>
</dbReference>
<dbReference type="GO" id="GO:0050661">
    <property type="term" value="F:NADP binding"/>
    <property type="evidence" value="ECO:0007669"/>
    <property type="project" value="InterPro"/>
</dbReference>
<evidence type="ECO:0000313" key="8">
    <source>
        <dbReference type="EMBL" id="PWJ52968.1"/>
    </source>
</evidence>
<evidence type="ECO:0000256" key="1">
    <source>
        <dbReference type="ARBA" id="ARBA00001917"/>
    </source>
</evidence>
<dbReference type="Gene3D" id="3.20.20.70">
    <property type="entry name" value="Aldolase class I"/>
    <property type="match status" value="1"/>
</dbReference>
<evidence type="ECO:0000256" key="3">
    <source>
        <dbReference type="ARBA" id="ARBA00022643"/>
    </source>
</evidence>
<evidence type="ECO:0000256" key="2">
    <source>
        <dbReference type="ARBA" id="ARBA00022630"/>
    </source>
</evidence>
<dbReference type="InterPro" id="IPR013785">
    <property type="entry name" value="Aldolase_TIM"/>
</dbReference>
<evidence type="ECO:0000313" key="9">
    <source>
        <dbReference type="Proteomes" id="UP000245469"/>
    </source>
</evidence>
<dbReference type="RefSeq" id="WP_109775012.1">
    <property type="nucleotide sequence ID" value="NZ_QGDQ01000016.1"/>
</dbReference>
<comment type="caution">
    <text evidence="8">The sequence shown here is derived from an EMBL/GenBank/DDBJ whole genome shotgun (WGS) entry which is preliminary data.</text>
</comment>
<dbReference type="EMBL" id="QGDQ01000016">
    <property type="protein sequence ID" value="PWJ52968.1"/>
    <property type="molecule type" value="Genomic_DNA"/>
</dbReference>
<organism evidence="8 9">
    <name type="scientific">Quadrisphaera granulorum</name>
    <dbReference type="NCBI Taxonomy" id="317664"/>
    <lineage>
        <taxon>Bacteria</taxon>
        <taxon>Bacillati</taxon>
        <taxon>Actinomycetota</taxon>
        <taxon>Actinomycetes</taxon>
        <taxon>Kineosporiales</taxon>
        <taxon>Kineosporiaceae</taxon>
        <taxon>Quadrisphaera</taxon>
    </lineage>
</organism>
<dbReference type="PANTHER" id="PTHR43303">
    <property type="entry name" value="NADPH DEHYDROGENASE C23G7.10C-RELATED"/>
    <property type="match status" value="1"/>
</dbReference>
<dbReference type="Pfam" id="PF00724">
    <property type="entry name" value="Oxidored_FMN"/>
    <property type="match status" value="1"/>
</dbReference>
<dbReference type="GO" id="GO:0003959">
    <property type="term" value="F:NADPH dehydrogenase activity"/>
    <property type="evidence" value="ECO:0007669"/>
    <property type="project" value="InterPro"/>
</dbReference>
<keyword evidence="2" id="KW-0285">Flavoprotein</keyword>
<comment type="cofactor">
    <cofactor evidence="1">
        <name>FMN</name>
        <dbReference type="ChEBI" id="CHEBI:58210"/>
    </cofactor>
</comment>